<evidence type="ECO:0000313" key="2">
    <source>
        <dbReference type="Proteomes" id="UP000283993"/>
    </source>
</evidence>
<dbReference type="Proteomes" id="UP000283993">
    <property type="component" value="Unassembled WGS sequence"/>
</dbReference>
<protein>
    <submittedName>
        <fullName evidence="1">Uncharacterized protein</fullName>
    </submittedName>
</protein>
<dbReference type="AlphaFoldDB" id="A0A423PKD1"/>
<comment type="caution">
    <text evidence="1">The sequence shown here is derived from an EMBL/GenBank/DDBJ whole genome shotgun (WGS) entry which is preliminary data.</text>
</comment>
<organism evidence="1 2">
    <name type="scientific">Salinisphaera orenii MK-B5</name>
    <dbReference type="NCBI Taxonomy" id="856730"/>
    <lineage>
        <taxon>Bacteria</taxon>
        <taxon>Pseudomonadati</taxon>
        <taxon>Pseudomonadota</taxon>
        <taxon>Gammaproteobacteria</taxon>
        <taxon>Salinisphaerales</taxon>
        <taxon>Salinisphaeraceae</taxon>
        <taxon>Salinisphaera</taxon>
    </lineage>
</organism>
<gene>
    <name evidence="1" type="ORF">SAOR_11585</name>
</gene>
<accession>A0A423PKD1</accession>
<proteinExistence type="predicted"/>
<sequence>MTESVVPGPDHRPARHAALAVLGAAALLLTGCSVLGGGAAADDAAPTARPEPGSAVDFRGRYTPLSNTAMAFTGAIEIDDAGLTAAKGLRYALGAPETVYGRDGYPSGSGDARFADVLLIAPDTPVTLRAVDSEQVGADAPNGGLCREGETRYIALAETGTASQATLQLAAFSRDPLSAGETPALCGTFNYFDAGDVGGDAGPLSGATGE</sequence>
<name>A0A423PKD1_9GAMM</name>
<evidence type="ECO:0000313" key="1">
    <source>
        <dbReference type="EMBL" id="ROO26033.1"/>
    </source>
</evidence>
<keyword evidence="2" id="KW-1185">Reference proteome</keyword>
<reference evidence="1 2" key="1">
    <citation type="submission" date="2013-10" db="EMBL/GenBank/DDBJ databases">
        <title>Salinisphaera orenii MK-B5 Genome Sequencing.</title>
        <authorList>
            <person name="Lai Q."/>
            <person name="Li C."/>
            <person name="Shao Z."/>
        </authorList>
    </citation>
    <scope>NUCLEOTIDE SEQUENCE [LARGE SCALE GENOMIC DNA]</scope>
    <source>
        <strain evidence="1 2">MK-B5</strain>
    </source>
</reference>
<dbReference type="EMBL" id="AYKH01000024">
    <property type="protein sequence ID" value="ROO26033.1"/>
    <property type="molecule type" value="Genomic_DNA"/>
</dbReference>
<dbReference type="RefSeq" id="WP_123631583.1">
    <property type="nucleotide sequence ID" value="NZ_AYKH01000024.1"/>
</dbReference>